<dbReference type="GO" id="GO:0003700">
    <property type="term" value="F:DNA-binding transcription factor activity"/>
    <property type="evidence" value="ECO:0007669"/>
    <property type="project" value="TreeGrafter"/>
</dbReference>
<comment type="caution">
    <text evidence="6">The sequence shown here is derived from an EMBL/GenBank/DDBJ whole genome shotgun (WGS) entry which is preliminary data.</text>
</comment>
<dbReference type="STRING" id="1192034.CAP_3061"/>
<dbReference type="InterPro" id="IPR036271">
    <property type="entry name" value="Tet_transcr_reg_TetR-rel_C_sf"/>
</dbReference>
<dbReference type="PRINTS" id="PR00455">
    <property type="entry name" value="HTHTETR"/>
</dbReference>
<evidence type="ECO:0000313" key="7">
    <source>
        <dbReference type="Proteomes" id="UP000019678"/>
    </source>
</evidence>
<keyword evidence="3" id="KW-0804">Transcription</keyword>
<reference evidence="6 7" key="1">
    <citation type="submission" date="2013-05" db="EMBL/GenBank/DDBJ databases">
        <title>Genome assembly of Chondromyces apiculatus DSM 436.</title>
        <authorList>
            <person name="Sharma G."/>
            <person name="Khatri I."/>
            <person name="Kaur C."/>
            <person name="Mayilraj S."/>
            <person name="Subramanian S."/>
        </authorList>
    </citation>
    <scope>NUCLEOTIDE SEQUENCE [LARGE SCALE GENOMIC DNA]</scope>
    <source>
        <strain evidence="6 7">DSM 436</strain>
    </source>
</reference>
<dbReference type="Pfam" id="PF21597">
    <property type="entry name" value="TetR_C_43"/>
    <property type="match status" value="1"/>
</dbReference>
<evidence type="ECO:0000313" key="6">
    <source>
        <dbReference type="EMBL" id="EYF05771.1"/>
    </source>
</evidence>
<proteinExistence type="predicted"/>
<keyword evidence="7" id="KW-1185">Reference proteome</keyword>
<evidence type="ECO:0000256" key="4">
    <source>
        <dbReference type="PROSITE-ProRule" id="PRU00335"/>
    </source>
</evidence>
<dbReference type="Proteomes" id="UP000019678">
    <property type="component" value="Unassembled WGS sequence"/>
</dbReference>
<dbReference type="AlphaFoldDB" id="A0A017TAX4"/>
<evidence type="ECO:0000256" key="1">
    <source>
        <dbReference type="ARBA" id="ARBA00023015"/>
    </source>
</evidence>
<keyword evidence="1" id="KW-0805">Transcription regulation</keyword>
<feature type="DNA-binding region" description="H-T-H motif" evidence="4">
    <location>
        <begin position="46"/>
        <end position="65"/>
    </location>
</feature>
<dbReference type="InterPro" id="IPR050109">
    <property type="entry name" value="HTH-type_TetR-like_transc_reg"/>
</dbReference>
<accession>A0A017TAX4</accession>
<dbReference type="PANTHER" id="PTHR30055">
    <property type="entry name" value="HTH-TYPE TRANSCRIPTIONAL REGULATOR RUTR"/>
    <property type="match status" value="1"/>
</dbReference>
<keyword evidence="2 4" id="KW-0238">DNA-binding</keyword>
<dbReference type="InterPro" id="IPR009057">
    <property type="entry name" value="Homeodomain-like_sf"/>
</dbReference>
<evidence type="ECO:0000256" key="2">
    <source>
        <dbReference type="ARBA" id="ARBA00023125"/>
    </source>
</evidence>
<dbReference type="OrthoDB" id="9089941at2"/>
<dbReference type="RefSeq" id="WP_044241440.1">
    <property type="nucleotide sequence ID" value="NZ_ASRX01000021.1"/>
</dbReference>
<feature type="domain" description="HTH tetR-type" evidence="5">
    <location>
        <begin position="24"/>
        <end position="83"/>
    </location>
</feature>
<evidence type="ECO:0000259" key="5">
    <source>
        <dbReference type="PROSITE" id="PS50977"/>
    </source>
</evidence>
<dbReference type="Gene3D" id="1.10.357.10">
    <property type="entry name" value="Tetracycline Repressor, domain 2"/>
    <property type="match status" value="1"/>
</dbReference>
<dbReference type="GO" id="GO:0000976">
    <property type="term" value="F:transcription cis-regulatory region binding"/>
    <property type="evidence" value="ECO:0007669"/>
    <property type="project" value="TreeGrafter"/>
</dbReference>
<dbReference type="EMBL" id="ASRX01000021">
    <property type="protein sequence ID" value="EYF05771.1"/>
    <property type="molecule type" value="Genomic_DNA"/>
</dbReference>
<dbReference type="PROSITE" id="PS50977">
    <property type="entry name" value="HTH_TETR_2"/>
    <property type="match status" value="1"/>
</dbReference>
<gene>
    <name evidence="6" type="ORF">CAP_3061</name>
</gene>
<dbReference type="SUPFAM" id="SSF46689">
    <property type="entry name" value="Homeodomain-like"/>
    <property type="match status" value="1"/>
</dbReference>
<organism evidence="6 7">
    <name type="scientific">Chondromyces apiculatus DSM 436</name>
    <dbReference type="NCBI Taxonomy" id="1192034"/>
    <lineage>
        <taxon>Bacteria</taxon>
        <taxon>Pseudomonadati</taxon>
        <taxon>Myxococcota</taxon>
        <taxon>Polyangia</taxon>
        <taxon>Polyangiales</taxon>
        <taxon>Polyangiaceae</taxon>
        <taxon>Chondromyces</taxon>
    </lineage>
</organism>
<dbReference type="PANTHER" id="PTHR30055:SF234">
    <property type="entry name" value="HTH-TYPE TRANSCRIPTIONAL REGULATOR BETI"/>
    <property type="match status" value="1"/>
</dbReference>
<sequence length="208" mass="21814">MSATKKQAGGGVAAPAQRLRADAQRNRERLLAAADEAFAENGAEASLDDVARRAGVGIGTLYRHFPTREALLVATAEDRLAALGKKGRALLGTASPGEELEAWLRAMVKHTTTYQGLAGLLAGVVQGLSVGCDDVKKAGCELLTRAQAAGEIRADVSFEDVLGVVTAIAFAAQQSPTDKGRARRLLVLFLEGLRVPGARQRAAQESEP</sequence>
<dbReference type="eggNOG" id="COG1309">
    <property type="taxonomic scope" value="Bacteria"/>
</dbReference>
<name>A0A017TAX4_9BACT</name>
<dbReference type="InterPro" id="IPR001647">
    <property type="entry name" value="HTH_TetR"/>
</dbReference>
<evidence type="ECO:0000256" key="3">
    <source>
        <dbReference type="ARBA" id="ARBA00023163"/>
    </source>
</evidence>
<dbReference type="Pfam" id="PF00440">
    <property type="entry name" value="TetR_N"/>
    <property type="match status" value="1"/>
</dbReference>
<dbReference type="SUPFAM" id="SSF48498">
    <property type="entry name" value="Tetracyclin repressor-like, C-terminal domain"/>
    <property type="match status" value="1"/>
</dbReference>
<dbReference type="InterPro" id="IPR049445">
    <property type="entry name" value="TetR_SbtR-like_C"/>
</dbReference>
<protein>
    <submittedName>
        <fullName evidence="6">Transcriptional regulator, TetR family</fullName>
    </submittedName>
</protein>